<dbReference type="EMBL" id="JBHLVF010000013">
    <property type="protein sequence ID" value="MFC0392077.1"/>
    <property type="molecule type" value="Genomic_DNA"/>
</dbReference>
<dbReference type="CDD" id="cd06550">
    <property type="entry name" value="TM_ABC_iron-siderophores_like"/>
    <property type="match status" value="1"/>
</dbReference>
<evidence type="ECO:0000256" key="8">
    <source>
        <dbReference type="SAM" id="Phobius"/>
    </source>
</evidence>
<keyword evidence="5 8" id="KW-0812">Transmembrane</keyword>
<comment type="similarity">
    <text evidence="2">Belongs to the binding-protein-dependent transport system permease family. FecCD subfamily.</text>
</comment>
<evidence type="ECO:0000313" key="9">
    <source>
        <dbReference type="EMBL" id="MFC0392077.1"/>
    </source>
</evidence>
<sequence length="332" mass="35165">MPNKRAVLILLSCPILLVFGTFLSISYGAAIISFQDVGHAIFHYDSTHITDNIIITSRLPRALGAVIIGLLLAVSGAIMQGVTRNYLASPSIMGVSEGSAFFVTLAIIFVTASSLGLMLFSFVGSLAAIALVFGIAKIAPNGFQPVRLAIIGIVIGTFFSSLAAGLAHFFQISQSVSFWYNARLDKLDMGDVYLILPFACIGLIMAILLSKTVTILSLGEETAAGLGTRPALIRTAAMLAVAVMTGSAVAIGGNVAFIGLVIPHIARYLVGTDYRWIIPCSGLLGGVFLCFADILSRFVNYPYETPVTIVISVICIPFFIYLVYRKGGAPGV</sequence>
<dbReference type="PANTHER" id="PTHR30472:SF30">
    <property type="entry name" value="IRON-UPTAKE SYSTEM PERMEASE PROTEIN FEUB"/>
    <property type="match status" value="1"/>
</dbReference>
<evidence type="ECO:0000313" key="10">
    <source>
        <dbReference type="Proteomes" id="UP001589818"/>
    </source>
</evidence>
<evidence type="ECO:0000256" key="4">
    <source>
        <dbReference type="ARBA" id="ARBA00022475"/>
    </source>
</evidence>
<accession>A0ABV6J964</accession>
<feature type="transmembrane region" description="Helical" evidence="8">
    <location>
        <begin position="274"/>
        <end position="295"/>
    </location>
</feature>
<dbReference type="InterPro" id="IPR037294">
    <property type="entry name" value="ABC_BtuC-like"/>
</dbReference>
<dbReference type="RefSeq" id="WP_204820416.1">
    <property type="nucleotide sequence ID" value="NZ_JANHOF010000007.1"/>
</dbReference>
<dbReference type="Proteomes" id="UP001589818">
    <property type="component" value="Unassembled WGS sequence"/>
</dbReference>
<evidence type="ECO:0000256" key="1">
    <source>
        <dbReference type="ARBA" id="ARBA00004651"/>
    </source>
</evidence>
<feature type="transmembrane region" description="Helical" evidence="8">
    <location>
        <begin position="148"/>
        <end position="172"/>
    </location>
</feature>
<keyword evidence="3" id="KW-0813">Transport</keyword>
<keyword evidence="7 8" id="KW-0472">Membrane</keyword>
<reference evidence="9 10" key="1">
    <citation type="submission" date="2024-09" db="EMBL/GenBank/DDBJ databases">
        <authorList>
            <person name="Sun Q."/>
            <person name="Mori K."/>
        </authorList>
    </citation>
    <scope>NUCLEOTIDE SEQUENCE [LARGE SCALE GENOMIC DNA]</scope>
    <source>
        <strain evidence="9 10">CCM 4839</strain>
    </source>
</reference>
<dbReference type="Pfam" id="PF01032">
    <property type="entry name" value="FecCD"/>
    <property type="match status" value="1"/>
</dbReference>
<keyword evidence="10" id="KW-1185">Reference proteome</keyword>
<feature type="transmembrane region" description="Helical" evidence="8">
    <location>
        <begin position="307"/>
        <end position="324"/>
    </location>
</feature>
<comment type="subcellular location">
    <subcellularLocation>
        <location evidence="1">Cell membrane</location>
        <topology evidence="1">Multi-pass membrane protein</topology>
    </subcellularLocation>
</comment>
<keyword evidence="6 8" id="KW-1133">Transmembrane helix</keyword>
<feature type="transmembrane region" description="Helical" evidence="8">
    <location>
        <begin position="231"/>
        <end position="262"/>
    </location>
</feature>
<comment type="caution">
    <text evidence="9">The sequence shown here is derived from an EMBL/GenBank/DDBJ whole genome shotgun (WGS) entry which is preliminary data.</text>
</comment>
<feature type="transmembrane region" description="Helical" evidence="8">
    <location>
        <begin position="62"/>
        <end position="79"/>
    </location>
</feature>
<dbReference type="Gene3D" id="1.10.3470.10">
    <property type="entry name" value="ABC transporter involved in vitamin B12 uptake, BtuC"/>
    <property type="match status" value="1"/>
</dbReference>
<feature type="transmembrane region" description="Helical" evidence="8">
    <location>
        <begin position="117"/>
        <end position="136"/>
    </location>
</feature>
<name>A0ABV6J964_9BACL</name>
<feature type="transmembrane region" description="Helical" evidence="8">
    <location>
        <begin position="91"/>
        <end position="111"/>
    </location>
</feature>
<proteinExistence type="inferred from homology"/>
<dbReference type="InterPro" id="IPR000522">
    <property type="entry name" value="ABC_transptr_permease_BtuC"/>
</dbReference>
<evidence type="ECO:0000256" key="5">
    <source>
        <dbReference type="ARBA" id="ARBA00022692"/>
    </source>
</evidence>
<keyword evidence="4" id="KW-1003">Cell membrane</keyword>
<organism evidence="9 10">
    <name type="scientific">Paenibacillus mendelii</name>
    <dbReference type="NCBI Taxonomy" id="206163"/>
    <lineage>
        <taxon>Bacteria</taxon>
        <taxon>Bacillati</taxon>
        <taxon>Bacillota</taxon>
        <taxon>Bacilli</taxon>
        <taxon>Bacillales</taxon>
        <taxon>Paenibacillaceae</taxon>
        <taxon>Paenibacillus</taxon>
    </lineage>
</organism>
<dbReference type="PANTHER" id="PTHR30472">
    <property type="entry name" value="FERRIC ENTEROBACTIN TRANSPORT SYSTEM PERMEASE PROTEIN"/>
    <property type="match status" value="1"/>
</dbReference>
<evidence type="ECO:0000256" key="2">
    <source>
        <dbReference type="ARBA" id="ARBA00007935"/>
    </source>
</evidence>
<evidence type="ECO:0000256" key="6">
    <source>
        <dbReference type="ARBA" id="ARBA00022989"/>
    </source>
</evidence>
<feature type="transmembrane region" description="Helical" evidence="8">
    <location>
        <begin position="192"/>
        <end position="210"/>
    </location>
</feature>
<evidence type="ECO:0000256" key="3">
    <source>
        <dbReference type="ARBA" id="ARBA00022448"/>
    </source>
</evidence>
<gene>
    <name evidence="9" type="ORF">ACFFJ8_11960</name>
</gene>
<dbReference type="SUPFAM" id="SSF81345">
    <property type="entry name" value="ABC transporter involved in vitamin B12 uptake, BtuC"/>
    <property type="match status" value="1"/>
</dbReference>
<protein>
    <submittedName>
        <fullName evidence="9">FecCD family ABC transporter permease</fullName>
    </submittedName>
</protein>
<evidence type="ECO:0000256" key="7">
    <source>
        <dbReference type="ARBA" id="ARBA00023136"/>
    </source>
</evidence>